<feature type="domain" description="Bacterial virulence factor lipase N-terminal" evidence="2">
    <location>
        <begin position="65"/>
        <end position="272"/>
    </location>
</feature>
<dbReference type="Gene3D" id="3.40.50.1820">
    <property type="entry name" value="alpha/beta hydrolase"/>
    <property type="match status" value="1"/>
</dbReference>
<feature type="chain" id="PRO_5011486462" evidence="1">
    <location>
        <begin position="19"/>
        <end position="799"/>
    </location>
</feature>
<dbReference type="Proteomes" id="UP000199308">
    <property type="component" value="Unassembled WGS sequence"/>
</dbReference>
<evidence type="ECO:0000259" key="2">
    <source>
        <dbReference type="Pfam" id="PF12262"/>
    </source>
</evidence>
<evidence type="ECO:0000256" key="1">
    <source>
        <dbReference type="SAM" id="SignalP"/>
    </source>
</evidence>
<accession>A0A1I0DIC9</accession>
<dbReference type="PROSITE" id="PS51257">
    <property type="entry name" value="PROKAR_LIPOPROTEIN"/>
    <property type="match status" value="1"/>
</dbReference>
<keyword evidence="4" id="KW-1185">Reference proteome</keyword>
<dbReference type="InterPro" id="IPR025920">
    <property type="entry name" value="Lipase_bact_N"/>
</dbReference>
<dbReference type="AlphaFoldDB" id="A0A1I0DIC9"/>
<dbReference type="SUPFAM" id="SSF53474">
    <property type="entry name" value="alpha/beta-Hydrolases"/>
    <property type="match status" value="1"/>
</dbReference>
<evidence type="ECO:0000313" key="4">
    <source>
        <dbReference type="Proteomes" id="UP000199308"/>
    </source>
</evidence>
<keyword evidence="1" id="KW-0732">Signal</keyword>
<reference evidence="3 4" key="1">
    <citation type="submission" date="2016-10" db="EMBL/GenBank/DDBJ databases">
        <authorList>
            <person name="de Groot N.N."/>
        </authorList>
    </citation>
    <scope>NUCLEOTIDE SEQUENCE [LARGE SCALE GENOMIC DNA]</scope>
    <source>
        <strain evidence="3 4">DSM 19706</strain>
    </source>
</reference>
<dbReference type="RefSeq" id="WP_177168873.1">
    <property type="nucleotide sequence ID" value="NZ_AP027363.1"/>
</dbReference>
<dbReference type="InterPro" id="IPR029058">
    <property type="entry name" value="AB_hydrolase_fold"/>
</dbReference>
<feature type="signal peptide" evidence="1">
    <location>
        <begin position="1"/>
        <end position="18"/>
    </location>
</feature>
<evidence type="ECO:0000313" key="3">
    <source>
        <dbReference type="EMBL" id="SET31530.1"/>
    </source>
</evidence>
<sequence length="799" mass="83186">MRKLALSLAILTSLGLSGCDSESIEDVKNDVEQNGPVVETVKARVLFDPSNGVVSVPNDLLFSGTTDGTLNLPVADPTDVSDPFVALSALDGWSTTNPWVMDFDFPEGLSLDGSTVFSTRGLRIFEAKMGGDPGCEDVTRGLACQIVGELTYSEDFVTQKSGNSILVAPMKPLKAKTSYILVMTDHLADSNGNSIEPSVTYGLVRQDINTHPLATPDQLQLQGLVNSFEAAVVSAGVEKDSIIYTAAITTQSTTDSLFALKGIMAQQMAALSAGDTTAISPIYVQDTGLTAADALAGRIPAELVGLYSAAKLYGGQVELPYYLGVQDTSSMEAAQATALNSVTVPWKAKCDSGAMLAAASAAGAVPADPVSQNDAECMAFGLRDIGIDAERNITKFNPIPAKTADMNVEVLMTIPDVATANAVRGALGIPGAIAKPDSGWPIVILQHGITSRKEDMLALTGMLSINGIASIAIDQPMHGSRGFDVNFDGTDDINASTVTPIHYMNLAALLNTRDNLRQSAIDLLGLRARLAYMIDAGALAPFGEIDATNVHSLGISLGAMTAINFGAIANTSLASVVGEETAAMIDPVFELKTNVLSAPGGMPANFLIESAAFGPIVKSQLTFAQSADFQNFVASVHDMAGGAPSDAQLAQYFDLFLSALTPEQIGAIESVFLQFAFAAQTVTDSGDPVNHLQLHAASGIPTLLQQINGDTVIPNTVSTAPFGGTEGAIALLGLPNITELTQSAEGPVSGAIRIDNGSHGSLADPTANAALTQDMQMQAIGYILSNGRMISVSDTMFAN</sequence>
<proteinExistence type="predicted"/>
<dbReference type="NCBIfam" id="TIGR03502">
    <property type="entry name" value="lipase_Pla1_cef"/>
    <property type="match status" value="1"/>
</dbReference>
<gene>
    <name evidence="3" type="ORF">SAMN05660429_01509</name>
</gene>
<dbReference type="Pfam" id="PF12262">
    <property type="entry name" value="Lipase_bact_N"/>
    <property type="match status" value="1"/>
</dbReference>
<dbReference type="InterPro" id="IPR020009">
    <property type="entry name" value="VolA/Pla-1/cef"/>
</dbReference>
<organism evidence="3 4">
    <name type="scientific">Thalassotalea agarivorans</name>
    <name type="common">Thalassomonas agarivorans</name>
    <dbReference type="NCBI Taxonomy" id="349064"/>
    <lineage>
        <taxon>Bacteria</taxon>
        <taxon>Pseudomonadati</taxon>
        <taxon>Pseudomonadota</taxon>
        <taxon>Gammaproteobacteria</taxon>
        <taxon>Alteromonadales</taxon>
        <taxon>Colwelliaceae</taxon>
        <taxon>Thalassotalea</taxon>
    </lineage>
</organism>
<dbReference type="STRING" id="349064.SAMN05660429_01509"/>
<protein>
    <submittedName>
        <fullName evidence="3">Extracellular lipase, Pla-1/cef family</fullName>
    </submittedName>
</protein>
<name>A0A1I0DIC9_THASX</name>
<dbReference type="EMBL" id="FOHK01000006">
    <property type="protein sequence ID" value="SET31530.1"/>
    <property type="molecule type" value="Genomic_DNA"/>
</dbReference>